<evidence type="ECO:0000256" key="4">
    <source>
        <dbReference type="ARBA" id="ARBA00023004"/>
    </source>
</evidence>
<dbReference type="InterPro" id="IPR012312">
    <property type="entry name" value="Hemerythrin-like"/>
</dbReference>
<gene>
    <name evidence="6" type="ORF">F6R98_06670</name>
</gene>
<comment type="similarity">
    <text evidence="1">Belongs to the hemerythrin family.</text>
</comment>
<dbReference type="Proteomes" id="UP000325755">
    <property type="component" value="Chromosome"/>
</dbReference>
<dbReference type="RefSeq" id="WP_153248327.1">
    <property type="nucleotide sequence ID" value="NZ_CP044205.1"/>
</dbReference>
<evidence type="ECO:0000256" key="3">
    <source>
        <dbReference type="ARBA" id="ARBA00022723"/>
    </source>
</evidence>
<dbReference type="PANTHER" id="PTHR37164:SF1">
    <property type="entry name" value="BACTERIOHEMERYTHRIN"/>
    <property type="match status" value="1"/>
</dbReference>
<dbReference type="GO" id="GO:0005344">
    <property type="term" value="F:oxygen carrier activity"/>
    <property type="evidence" value="ECO:0007669"/>
    <property type="project" value="UniProtKB-KW"/>
</dbReference>
<reference evidence="6 7" key="1">
    <citation type="submission" date="2019-09" db="EMBL/GenBank/DDBJ databases">
        <title>Ecophysiology of the spiral-shaped methanotroph Methylospira mobilis as revealed by the complete genome sequence.</title>
        <authorList>
            <person name="Oshkin I.Y."/>
            <person name="Dedysh S.N."/>
            <person name="Miroshnikov K."/>
            <person name="Danilova O.V."/>
            <person name="Hakobyan A."/>
            <person name="Liesack W."/>
        </authorList>
    </citation>
    <scope>NUCLEOTIDE SEQUENCE [LARGE SCALE GENOMIC DNA]</scope>
    <source>
        <strain evidence="6 7">Shm1</strain>
    </source>
</reference>
<evidence type="ECO:0000313" key="7">
    <source>
        <dbReference type="Proteomes" id="UP000325755"/>
    </source>
</evidence>
<keyword evidence="4" id="KW-0408">Iron</keyword>
<dbReference type="KEGG" id="mmob:F6R98_06670"/>
<dbReference type="SUPFAM" id="SSF47188">
    <property type="entry name" value="Hemerythrin-like"/>
    <property type="match status" value="1"/>
</dbReference>
<accession>A0A5Q0BJL2</accession>
<keyword evidence="2" id="KW-0561">Oxygen transport</keyword>
<feature type="domain" description="Hemerythrin-like" evidence="5">
    <location>
        <begin position="16"/>
        <end position="128"/>
    </location>
</feature>
<dbReference type="InParanoid" id="A0A5Q0BJL2"/>
<evidence type="ECO:0000259" key="5">
    <source>
        <dbReference type="Pfam" id="PF01814"/>
    </source>
</evidence>
<dbReference type="Gene3D" id="1.20.120.50">
    <property type="entry name" value="Hemerythrin-like"/>
    <property type="match status" value="1"/>
</dbReference>
<dbReference type="InterPro" id="IPR016131">
    <property type="entry name" value="Haemerythrin_Fe_BS"/>
</dbReference>
<dbReference type="AlphaFoldDB" id="A0A5Q0BJL2"/>
<keyword evidence="2" id="KW-0813">Transport</keyword>
<dbReference type="OrthoDB" id="1122424at2"/>
<dbReference type="NCBIfam" id="TIGR02481">
    <property type="entry name" value="hemeryth_dom"/>
    <property type="match status" value="1"/>
</dbReference>
<dbReference type="CDD" id="cd12107">
    <property type="entry name" value="Hemerythrin"/>
    <property type="match status" value="1"/>
</dbReference>
<dbReference type="PANTHER" id="PTHR37164">
    <property type="entry name" value="BACTERIOHEMERYTHRIN"/>
    <property type="match status" value="1"/>
</dbReference>
<dbReference type="InterPro" id="IPR050669">
    <property type="entry name" value="Hemerythrin"/>
</dbReference>
<proteinExistence type="inferred from homology"/>
<organism evidence="6 7">
    <name type="scientific">Candidatus Methylospira mobilis</name>
    <dbReference type="NCBI Taxonomy" id="1808979"/>
    <lineage>
        <taxon>Bacteria</taxon>
        <taxon>Pseudomonadati</taxon>
        <taxon>Pseudomonadota</taxon>
        <taxon>Gammaproteobacteria</taxon>
        <taxon>Methylococcales</taxon>
        <taxon>Methylococcaceae</taxon>
        <taxon>Candidatus Methylospira</taxon>
    </lineage>
</organism>
<dbReference type="GO" id="GO:0046872">
    <property type="term" value="F:metal ion binding"/>
    <property type="evidence" value="ECO:0007669"/>
    <property type="project" value="UniProtKB-KW"/>
</dbReference>
<dbReference type="PROSITE" id="PS00550">
    <property type="entry name" value="HEMERYTHRINS"/>
    <property type="match status" value="1"/>
</dbReference>
<dbReference type="NCBIfam" id="NF033749">
    <property type="entry name" value="bact_hemeryth"/>
    <property type="match status" value="1"/>
</dbReference>
<protein>
    <submittedName>
        <fullName evidence="6">Bacteriohemerythrin</fullName>
    </submittedName>
</protein>
<keyword evidence="3" id="KW-0479">Metal-binding</keyword>
<keyword evidence="7" id="KW-1185">Reference proteome</keyword>
<name>A0A5Q0BJL2_9GAMM</name>
<evidence type="ECO:0000256" key="2">
    <source>
        <dbReference type="ARBA" id="ARBA00022621"/>
    </source>
</evidence>
<sequence length="135" mass="14957">MSLITWTKEQFGTNVTVADDQHKVLFGMLNDLDAAVGAGDRSVIGAKLDVLLKFVVDHFAEEERLMQSTSYPDFTAHKAEHTKLLGTCGDVAAKFNRGELQITHDTTTFVKDWLVNHIPAVDMKYGPHLNSKGIN</sequence>
<dbReference type="InterPro" id="IPR035938">
    <property type="entry name" value="Hemerythrin-like_sf"/>
</dbReference>
<evidence type="ECO:0000313" key="6">
    <source>
        <dbReference type="EMBL" id="QFY42348.1"/>
    </source>
</evidence>
<dbReference type="Pfam" id="PF01814">
    <property type="entry name" value="Hemerythrin"/>
    <property type="match status" value="1"/>
</dbReference>
<dbReference type="InterPro" id="IPR012827">
    <property type="entry name" value="Hemerythrin_metal-bd"/>
</dbReference>
<evidence type="ECO:0000256" key="1">
    <source>
        <dbReference type="ARBA" id="ARBA00010587"/>
    </source>
</evidence>
<dbReference type="EMBL" id="CP044205">
    <property type="protein sequence ID" value="QFY42348.1"/>
    <property type="molecule type" value="Genomic_DNA"/>
</dbReference>